<keyword evidence="3" id="KW-1185">Reference proteome</keyword>
<evidence type="ECO:0000313" key="3">
    <source>
        <dbReference type="Proteomes" id="UP001596298"/>
    </source>
</evidence>
<name>A0ABW2ABB7_9MICO</name>
<feature type="region of interest" description="Disordered" evidence="1">
    <location>
        <begin position="73"/>
        <end position="92"/>
    </location>
</feature>
<comment type="caution">
    <text evidence="2">The sequence shown here is derived from an EMBL/GenBank/DDBJ whole genome shotgun (WGS) entry which is preliminary data.</text>
</comment>
<feature type="region of interest" description="Disordered" evidence="1">
    <location>
        <begin position="105"/>
        <end position="131"/>
    </location>
</feature>
<gene>
    <name evidence="2" type="ORF">ACFQDH_01685</name>
</gene>
<accession>A0ABW2ABB7</accession>
<organism evidence="2 3">
    <name type="scientific">Flexivirga alba</name>
    <dbReference type="NCBI Taxonomy" id="702742"/>
    <lineage>
        <taxon>Bacteria</taxon>
        <taxon>Bacillati</taxon>
        <taxon>Actinomycetota</taxon>
        <taxon>Actinomycetes</taxon>
        <taxon>Micrococcales</taxon>
        <taxon>Dermacoccaceae</taxon>
        <taxon>Flexivirga</taxon>
    </lineage>
</organism>
<reference evidence="3" key="1">
    <citation type="journal article" date="2019" name="Int. J. Syst. Evol. Microbiol.">
        <title>The Global Catalogue of Microorganisms (GCM) 10K type strain sequencing project: providing services to taxonomists for standard genome sequencing and annotation.</title>
        <authorList>
            <consortium name="The Broad Institute Genomics Platform"/>
            <consortium name="The Broad Institute Genome Sequencing Center for Infectious Disease"/>
            <person name="Wu L."/>
            <person name="Ma J."/>
        </authorList>
    </citation>
    <scope>NUCLEOTIDE SEQUENCE [LARGE SCALE GENOMIC DNA]</scope>
    <source>
        <strain evidence="3">CCUG 58127</strain>
    </source>
</reference>
<dbReference type="RefSeq" id="WP_382404939.1">
    <property type="nucleotide sequence ID" value="NZ_JBHSWH010000001.1"/>
</dbReference>
<sequence>MEGAERVGGATEVVVPVGVWRLVAGVVVVRPAAVVAGARLGGTFDDEFDPPEQPASVTIAVATARSDSLLRDGHMRRERNRHPRPIYRSFPVSTRQCGRPLRGVQPMGEFDSPVKAAPGSDLNAKQEGLFV</sequence>
<feature type="compositionally biased region" description="Basic residues" evidence="1">
    <location>
        <begin position="76"/>
        <end position="85"/>
    </location>
</feature>
<proteinExistence type="predicted"/>
<dbReference type="Proteomes" id="UP001596298">
    <property type="component" value="Unassembled WGS sequence"/>
</dbReference>
<evidence type="ECO:0000313" key="2">
    <source>
        <dbReference type="EMBL" id="MFC6704012.1"/>
    </source>
</evidence>
<protein>
    <submittedName>
        <fullName evidence="2">Uncharacterized protein</fullName>
    </submittedName>
</protein>
<dbReference type="EMBL" id="JBHSWH010000001">
    <property type="protein sequence ID" value="MFC6704012.1"/>
    <property type="molecule type" value="Genomic_DNA"/>
</dbReference>
<evidence type="ECO:0000256" key="1">
    <source>
        <dbReference type="SAM" id="MobiDB-lite"/>
    </source>
</evidence>